<evidence type="ECO:0000256" key="1">
    <source>
        <dbReference type="ARBA" id="ARBA00023295"/>
    </source>
</evidence>
<accession>A0A1M6MEZ0</accession>
<proteinExistence type="predicted"/>
<organism evidence="4 5">
    <name type="scientific">Anaerocolumna jejuensis DSM 15929</name>
    <dbReference type="NCBI Taxonomy" id="1121322"/>
    <lineage>
        <taxon>Bacteria</taxon>
        <taxon>Bacillati</taxon>
        <taxon>Bacillota</taxon>
        <taxon>Clostridia</taxon>
        <taxon>Lachnospirales</taxon>
        <taxon>Lachnospiraceae</taxon>
        <taxon>Anaerocolumna</taxon>
    </lineage>
</organism>
<dbReference type="Gene3D" id="3.10.350.10">
    <property type="entry name" value="LysM domain"/>
    <property type="match status" value="2"/>
</dbReference>
<keyword evidence="1" id="KW-0378">Hydrolase</keyword>
<evidence type="ECO:0000259" key="3">
    <source>
        <dbReference type="PROSITE" id="PS51910"/>
    </source>
</evidence>
<dbReference type="InterPro" id="IPR029070">
    <property type="entry name" value="Chitinase_insertion_sf"/>
</dbReference>
<name>A0A1M6MEZ0_9FIRM</name>
<feature type="domain" description="GH18" evidence="3">
    <location>
        <begin position="92"/>
        <end position="422"/>
    </location>
</feature>
<dbReference type="PANTHER" id="PTHR46066:SF2">
    <property type="entry name" value="CHITINASE DOMAIN-CONTAINING PROTEIN 1"/>
    <property type="match status" value="1"/>
</dbReference>
<dbReference type="Gene3D" id="3.10.50.10">
    <property type="match status" value="1"/>
</dbReference>
<dbReference type="InterPro" id="IPR011583">
    <property type="entry name" value="Chitinase_II/V-like_cat"/>
</dbReference>
<evidence type="ECO:0000259" key="2">
    <source>
        <dbReference type="PROSITE" id="PS51782"/>
    </source>
</evidence>
<sequence length="432" mass="48472">MTIYVVQPGDTIYSIAEAYKISPETLIRDNGIINYTNLVVGQTIVIVYPQEVYTVVKGDSLYSIAASTGVTPLTLLRNNPQLSDRSYLYPGEQLAIKYNNNKGRLKTNGYAYHFIDSDILKKTLPYLSFLTIFEYRLSPDGTLTGDEDEPLINMAKLYGVAPIMVLSSYNSTDGSGTASYFTQTNSDEFNRTTFTAIIEKMIEKGYLGVNIYVQKITEETLEVLTANLKAFSAILKEIGFTLMLTLTPEIFELPPGVTYLNVDYSVLAELVDYILLLSYSWGYTYGPPAAVTPVNIVRRNLIYAVTQIPAHKIFLGVPTIGYDWHFTEQAEYAVAYALTSDAAILLASDVGAVIQFDSDAMAPFFTYTSRDNNMEVNHIVWFKDARSIDVLFGLIQEYSLSGAAIWNIMHFFNQMWFIINTQYEIIGPFDSI</sequence>
<dbReference type="PANTHER" id="PTHR46066">
    <property type="entry name" value="CHITINASE DOMAIN-CONTAINING PROTEIN 1 FAMILY MEMBER"/>
    <property type="match status" value="1"/>
</dbReference>
<dbReference type="STRING" id="1121322.SAMN02745136_00975"/>
<dbReference type="GO" id="GO:0008061">
    <property type="term" value="F:chitin binding"/>
    <property type="evidence" value="ECO:0007669"/>
    <property type="project" value="InterPro"/>
</dbReference>
<feature type="domain" description="LysM" evidence="2">
    <location>
        <begin position="2"/>
        <end position="46"/>
    </location>
</feature>
<dbReference type="CDD" id="cd00118">
    <property type="entry name" value="LysM"/>
    <property type="match status" value="2"/>
</dbReference>
<dbReference type="InterPro" id="IPR018392">
    <property type="entry name" value="LysM"/>
</dbReference>
<dbReference type="SUPFAM" id="SSF54106">
    <property type="entry name" value="LysM domain"/>
    <property type="match status" value="2"/>
</dbReference>
<evidence type="ECO:0000313" key="4">
    <source>
        <dbReference type="EMBL" id="SHJ81923.1"/>
    </source>
</evidence>
<dbReference type="Proteomes" id="UP000184386">
    <property type="component" value="Unassembled WGS sequence"/>
</dbReference>
<evidence type="ECO:0000313" key="5">
    <source>
        <dbReference type="Proteomes" id="UP000184386"/>
    </source>
</evidence>
<keyword evidence="5" id="KW-1185">Reference proteome</keyword>
<dbReference type="SMART" id="SM00636">
    <property type="entry name" value="Glyco_18"/>
    <property type="match status" value="1"/>
</dbReference>
<dbReference type="InterPro" id="IPR001223">
    <property type="entry name" value="Glyco_hydro18_cat"/>
</dbReference>
<dbReference type="PROSITE" id="PS51910">
    <property type="entry name" value="GH18_2"/>
    <property type="match status" value="1"/>
</dbReference>
<dbReference type="GO" id="GO:0016798">
    <property type="term" value="F:hydrolase activity, acting on glycosyl bonds"/>
    <property type="evidence" value="ECO:0007669"/>
    <property type="project" value="UniProtKB-KW"/>
</dbReference>
<dbReference type="Pfam" id="PF01476">
    <property type="entry name" value="LysM"/>
    <property type="match status" value="2"/>
</dbReference>
<dbReference type="EMBL" id="FRAC01000007">
    <property type="protein sequence ID" value="SHJ81923.1"/>
    <property type="molecule type" value="Genomic_DNA"/>
</dbReference>
<dbReference type="InterPro" id="IPR017853">
    <property type="entry name" value="GH"/>
</dbReference>
<feature type="domain" description="LysM" evidence="2">
    <location>
        <begin position="51"/>
        <end position="96"/>
    </location>
</feature>
<dbReference type="SMART" id="SM00257">
    <property type="entry name" value="LysM"/>
    <property type="match status" value="2"/>
</dbReference>
<reference evidence="4 5" key="1">
    <citation type="submission" date="2016-11" db="EMBL/GenBank/DDBJ databases">
        <authorList>
            <person name="Jaros S."/>
            <person name="Januszkiewicz K."/>
            <person name="Wedrychowicz H."/>
        </authorList>
    </citation>
    <scope>NUCLEOTIDE SEQUENCE [LARGE SCALE GENOMIC DNA]</scope>
    <source>
        <strain evidence="4 5">DSM 15929</strain>
    </source>
</reference>
<dbReference type="GO" id="GO:0012505">
    <property type="term" value="C:endomembrane system"/>
    <property type="evidence" value="ECO:0007669"/>
    <property type="project" value="TreeGrafter"/>
</dbReference>
<gene>
    <name evidence="4" type="ORF">SAMN02745136_00975</name>
</gene>
<keyword evidence="1" id="KW-0326">Glycosidase</keyword>
<dbReference type="AlphaFoldDB" id="A0A1M6MEZ0"/>
<dbReference type="InterPro" id="IPR036779">
    <property type="entry name" value="LysM_dom_sf"/>
</dbReference>
<dbReference type="Gene3D" id="3.20.20.80">
    <property type="entry name" value="Glycosidases"/>
    <property type="match status" value="1"/>
</dbReference>
<dbReference type="SUPFAM" id="SSF51445">
    <property type="entry name" value="(Trans)glycosidases"/>
    <property type="match status" value="1"/>
</dbReference>
<dbReference type="Pfam" id="PF00704">
    <property type="entry name" value="Glyco_hydro_18"/>
    <property type="match status" value="1"/>
</dbReference>
<dbReference type="PROSITE" id="PS51782">
    <property type="entry name" value="LYSM"/>
    <property type="match status" value="2"/>
</dbReference>
<dbReference type="RefSeq" id="WP_073273471.1">
    <property type="nucleotide sequence ID" value="NZ_FRAC01000007.1"/>
</dbReference>
<protein>
    <submittedName>
        <fullName evidence="4">Spore germination protein</fullName>
    </submittedName>
</protein>
<dbReference type="GO" id="GO:0070492">
    <property type="term" value="F:oligosaccharide binding"/>
    <property type="evidence" value="ECO:0007669"/>
    <property type="project" value="TreeGrafter"/>
</dbReference>
<dbReference type="GO" id="GO:0005975">
    <property type="term" value="P:carbohydrate metabolic process"/>
    <property type="evidence" value="ECO:0007669"/>
    <property type="project" value="InterPro"/>
</dbReference>